<dbReference type="Proteomes" id="UP000433483">
    <property type="component" value="Unassembled WGS sequence"/>
</dbReference>
<evidence type="ECO:0000313" key="13">
    <source>
        <dbReference type="Proteomes" id="UP000440367"/>
    </source>
</evidence>
<evidence type="ECO:0000313" key="7">
    <source>
        <dbReference type="EMBL" id="KAE9202862.1"/>
    </source>
</evidence>
<reference evidence="10 11" key="1">
    <citation type="submission" date="2018-08" db="EMBL/GenBank/DDBJ databases">
        <title>Genomic investigation of the strawberry pathogen Phytophthora fragariae indicates pathogenicity is determined by transcriptional variation in three key races.</title>
        <authorList>
            <person name="Adams T.M."/>
            <person name="Armitage A.D."/>
            <person name="Sobczyk M.K."/>
            <person name="Bates H.J."/>
            <person name="Dunwell J.M."/>
            <person name="Nellist C.F."/>
            <person name="Harrison R.J."/>
        </authorList>
    </citation>
    <scope>NUCLEOTIDE SEQUENCE [LARGE SCALE GENOMIC DNA]</scope>
    <source>
        <strain evidence="9 12">A4</strain>
        <strain evidence="7 13">BC-1</strain>
        <strain evidence="8 17">BC-23</strain>
        <strain evidence="6 11">NOV-27</strain>
        <strain evidence="5 14">NOV-5</strain>
        <strain evidence="3 15">NOV-71</strain>
        <strain evidence="1 10">NOV-9</strain>
        <strain evidence="4 18">ONT-3</strain>
        <strain evidence="2 16">SCRP245</strain>
    </source>
</reference>
<evidence type="ECO:0000313" key="8">
    <source>
        <dbReference type="EMBL" id="KAE9223349.1"/>
    </source>
</evidence>
<dbReference type="Proteomes" id="UP000440732">
    <property type="component" value="Unassembled WGS sequence"/>
</dbReference>
<evidence type="ECO:0000313" key="5">
    <source>
        <dbReference type="EMBL" id="KAE9142102.1"/>
    </source>
</evidence>
<comment type="caution">
    <text evidence="9">The sequence shown here is derived from an EMBL/GenBank/DDBJ whole genome shotgun (WGS) entry which is preliminary data.</text>
</comment>
<evidence type="ECO:0000313" key="11">
    <source>
        <dbReference type="Proteomes" id="UP000433483"/>
    </source>
</evidence>
<evidence type="ECO:0000313" key="17">
    <source>
        <dbReference type="Proteomes" id="UP000476176"/>
    </source>
</evidence>
<evidence type="ECO:0000313" key="9">
    <source>
        <dbReference type="EMBL" id="KAE9291797.1"/>
    </source>
</evidence>
<evidence type="ECO:0000313" key="10">
    <source>
        <dbReference type="Proteomes" id="UP000429523"/>
    </source>
</evidence>
<dbReference type="EMBL" id="QXGB01001530">
    <property type="protein sequence ID" value="KAE9189292.1"/>
    <property type="molecule type" value="Genomic_DNA"/>
</dbReference>
<evidence type="ECO:0000313" key="12">
    <source>
        <dbReference type="Proteomes" id="UP000437068"/>
    </source>
</evidence>
<dbReference type="Proteomes" id="UP000476176">
    <property type="component" value="Unassembled WGS sequence"/>
</dbReference>
<gene>
    <name evidence="9" type="ORF">PF001_g18999</name>
    <name evidence="7" type="ORF">PF002_g21113</name>
    <name evidence="8" type="ORF">PF004_g12547</name>
    <name evidence="6" type="ORF">PF005_g19699</name>
    <name evidence="5" type="ORF">PF006_g12766</name>
    <name evidence="3" type="ORF">PF007_g19962</name>
    <name evidence="1" type="ORF">PF009_g20663</name>
    <name evidence="4" type="ORF">PF010_g19278</name>
    <name evidence="2" type="ORF">PF011_g18375</name>
</gene>
<evidence type="ECO:0000313" key="15">
    <source>
        <dbReference type="Proteomes" id="UP000441208"/>
    </source>
</evidence>
<evidence type="ECO:0000313" key="3">
    <source>
        <dbReference type="EMBL" id="KAE9088460.1"/>
    </source>
</evidence>
<dbReference type="Proteomes" id="UP000460718">
    <property type="component" value="Unassembled WGS sequence"/>
</dbReference>
<dbReference type="Proteomes" id="UP000441208">
    <property type="component" value="Unassembled WGS sequence"/>
</dbReference>
<dbReference type="EMBL" id="QXGE01001502">
    <property type="protein sequence ID" value="KAE9291797.1"/>
    <property type="molecule type" value="Genomic_DNA"/>
</dbReference>
<sequence>MRDLMAQEEHKIRHAEEDDWTPENAFETDVDHFWLIHSTRPYMRAKMEVIRALSIMDGRPGVEAALAEAMDSLRLCRGDNVGVRELVPTLMLLLGQYQEAYDFIKWYSTSGQDPHYDWGDMELPYLDVHGADMTEEVPEGIYEVFFVTCLVHIKMTLAKAVKDAITAHELADRASLPAVVTDSLGAFLAPNGQTRSLADLKELHRKLTRQTREAFALAHSRNQHFWGAMLDPFPLLEAPEPPFYAPGDANQVKIWVMQNALLWRDHLGFIRENLGKMPK</sequence>
<evidence type="ECO:0000313" key="4">
    <source>
        <dbReference type="EMBL" id="KAE9088719.1"/>
    </source>
</evidence>
<dbReference type="EMBL" id="QXFZ01001559">
    <property type="protein sequence ID" value="KAE9088460.1"/>
    <property type="molecule type" value="Genomic_DNA"/>
</dbReference>
<evidence type="ECO:0000313" key="14">
    <source>
        <dbReference type="Proteomes" id="UP000440732"/>
    </source>
</evidence>
<proteinExistence type="predicted"/>
<evidence type="ECO:0000313" key="16">
    <source>
        <dbReference type="Proteomes" id="UP000460718"/>
    </source>
</evidence>
<dbReference type="EMBL" id="QXGA01000731">
    <property type="protein sequence ID" value="KAE9142102.1"/>
    <property type="molecule type" value="Genomic_DNA"/>
</dbReference>
<name>A0A6A4CK52_9STRA</name>
<dbReference type="EMBL" id="QXGF01001555">
    <property type="protein sequence ID" value="KAE8929217.1"/>
    <property type="molecule type" value="Genomic_DNA"/>
</dbReference>
<dbReference type="EMBL" id="QXGD01001592">
    <property type="protein sequence ID" value="KAE9202862.1"/>
    <property type="molecule type" value="Genomic_DNA"/>
</dbReference>
<dbReference type="EMBL" id="QXFX01001534">
    <property type="protein sequence ID" value="KAE9088719.1"/>
    <property type="molecule type" value="Genomic_DNA"/>
</dbReference>
<dbReference type="OrthoDB" id="60251at2759"/>
<dbReference type="Proteomes" id="UP000429523">
    <property type="component" value="Unassembled WGS sequence"/>
</dbReference>
<dbReference type="EMBL" id="QXFW01001462">
    <property type="protein sequence ID" value="KAE8990405.1"/>
    <property type="molecule type" value="Genomic_DNA"/>
</dbReference>
<dbReference type="Proteomes" id="UP000488956">
    <property type="component" value="Unassembled WGS sequence"/>
</dbReference>
<keyword evidence="11" id="KW-1185">Reference proteome</keyword>
<dbReference type="AlphaFoldDB" id="A0A6A4CK52"/>
<evidence type="ECO:0000313" key="2">
    <source>
        <dbReference type="EMBL" id="KAE8990405.1"/>
    </source>
</evidence>
<evidence type="ECO:0000313" key="18">
    <source>
        <dbReference type="Proteomes" id="UP000488956"/>
    </source>
</evidence>
<dbReference type="Proteomes" id="UP000437068">
    <property type="component" value="Unassembled WGS sequence"/>
</dbReference>
<dbReference type="EMBL" id="QXGC01000720">
    <property type="protein sequence ID" value="KAE9223349.1"/>
    <property type="molecule type" value="Genomic_DNA"/>
</dbReference>
<accession>A0A6A4CK52</accession>
<evidence type="ECO:0000313" key="1">
    <source>
        <dbReference type="EMBL" id="KAE8929217.1"/>
    </source>
</evidence>
<evidence type="ECO:0000313" key="6">
    <source>
        <dbReference type="EMBL" id="KAE9189292.1"/>
    </source>
</evidence>
<organism evidence="9 12">
    <name type="scientific">Phytophthora fragariae</name>
    <dbReference type="NCBI Taxonomy" id="53985"/>
    <lineage>
        <taxon>Eukaryota</taxon>
        <taxon>Sar</taxon>
        <taxon>Stramenopiles</taxon>
        <taxon>Oomycota</taxon>
        <taxon>Peronosporomycetes</taxon>
        <taxon>Peronosporales</taxon>
        <taxon>Peronosporaceae</taxon>
        <taxon>Phytophthora</taxon>
    </lineage>
</organism>
<protein>
    <submittedName>
        <fullName evidence="9">Uncharacterized protein</fullName>
    </submittedName>
</protein>
<dbReference type="Proteomes" id="UP000440367">
    <property type="component" value="Unassembled WGS sequence"/>
</dbReference>